<reference evidence="2" key="1">
    <citation type="journal article" date="2024" name="Proc. Natl. Acad. Sci. U.S.A.">
        <title>Extraordinary preservation of gene collinearity over three hundred million years revealed in homosporous lycophytes.</title>
        <authorList>
            <person name="Li C."/>
            <person name="Wickell D."/>
            <person name="Kuo L.Y."/>
            <person name="Chen X."/>
            <person name="Nie B."/>
            <person name="Liao X."/>
            <person name="Peng D."/>
            <person name="Ji J."/>
            <person name="Jenkins J."/>
            <person name="Williams M."/>
            <person name="Shu S."/>
            <person name="Plott C."/>
            <person name="Barry K."/>
            <person name="Rajasekar S."/>
            <person name="Grimwood J."/>
            <person name="Han X."/>
            <person name="Sun S."/>
            <person name="Hou Z."/>
            <person name="He W."/>
            <person name="Dai G."/>
            <person name="Sun C."/>
            <person name="Schmutz J."/>
            <person name="Leebens-Mack J.H."/>
            <person name="Li F.W."/>
            <person name="Wang L."/>
        </authorList>
    </citation>
    <scope>NUCLEOTIDE SEQUENCE [LARGE SCALE GENOMIC DNA]</scope>
    <source>
        <strain evidence="2">cv. PW_Plant_1</strain>
    </source>
</reference>
<sequence length="240" mass="27028">MLTLLTFVVALEAVIALLLLSGLPTLYKLPRAGLDLLKTSRGVAISRTLFGTSVVMLASAITSIQKTQKRIRRFGAAATPADHYALSTLFLESSLLGYCILLGIVIMRLHSYLREIEVLKLNMETLKKQAKASQTEFFRLQNEQKAQTPMVSDDVKSAKEIKSLKDIIADLRLKLEELQIDSQNKDKELKAAETNSQALKKQAEGFLLEYDRLLEENENLRSQISAFDRKYYKSDTKKSL</sequence>
<evidence type="ECO:0000313" key="2">
    <source>
        <dbReference type="Proteomes" id="UP001162992"/>
    </source>
</evidence>
<comment type="caution">
    <text evidence="1">The sequence shown here is derived from an EMBL/GenBank/DDBJ whole genome shotgun (WGS) entry which is preliminary data.</text>
</comment>
<protein>
    <submittedName>
        <fullName evidence="1">Uncharacterized protein</fullName>
    </submittedName>
</protein>
<dbReference type="EMBL" id="CM055097">
    <property type="protein sequence ID" value="KAJ7552339.1"/>
    <property type="molecule type" value="Genomic_DNA"/>
</dbReference>
<keyword evidence="2" id="KW-1185">Reference proteome</keyword>
<name>A0ACC2DDZ8_DIPCM</name>
<gene>
    <name evidence="1" type="ORF">O6H91_06G051000</name>
</gene>
<proteinExistence type="predicted"/>
<dbReference type="Proteomes" id="UP001162992">
    <property type="component" value="Chromosome 6"/>
</dbReference>
<organism evidence="1 2">
    <name type="scientific">Diphasiastrum complanatum</name>
    <name type="common">Issler's clubmoss</name>
    <name type="synonym">Lycopodium complanatum</name>
    <dbReference type="NCBI Taxonomy" id="34168"/>
    <lineage>
        <taxon>Eukaryota</taxon>
        <taxon>Viridiplantae</taxon>
        <taxon>Streptophyta</taxon>
        <taxon>Embryophyta</taxon>
        <taxon>Tracheophyta</taxon>
        <taxon>Lycopodiopsida</taxon>
        <taxon>Lycopodiales</taxon>
        <taxon>Lycopodiaceae</taxon>
        <taxon>Lycopodioideae</taxon>
        <taxon>Diphasiastrum</taxon>
    </lineage>
</organism>
<evidence type="ECO:0000313" key="1">
    <source>
        <dbReference type="EMBL" id="KAJ7552339.1"/>
    </source>
</evidence>
<accession>A0ACC2DDZ8</accession>